<proteinExistence type="predicted"/>
<reference evidence="1 2" key="2">
    <citation type="submission" date="2015-05" db="EMBL/GenBank/DDBJ databases">
        <authorList>
            <person name="Morales-Cruz A."/>
            <person name="Amrine K.C."/>
            <person name="Cantu D."/>
        </authorList>
    </citation>
    <scope>NUCLEOTIDE SEQUENCE [LARGE SCALE GENOMIC DNA]</scope>
    <source>
        <strain evidence="1">DA912</strain>
    </source>
</reference>
<dbReference type="Proteomes" id="UP000034680">
    <property type="component" value="Unassembled WGS sequence"/>
</dbReference>
<dbReference type="STRING" id="1214573.A0A0G2FC11"/>
<keyword evidence="2" id="KW-1185">Reference proteome</keyword>
<name>A0A0G2FC11_9PEZI</name>
<evidence type="ECO:0000313" key="2">
    <source>
        <dbReference type="Proteomes" id="UP000034680"/>
    </source>
</evidence>
<dbReference type="InterPro" id="IPR032345">
    <property type="entry name" value="PnbB"/>
</dbReference>
<reference evidence="1 2" key="1">
    <citation type="submission" date="2015-05" db="EMBL/GenBank/DDBJ databases">
        <title>Distinctive expansion of gene families associated with plant cell wall degradation and secondary metabolism in the genomes of grapevine trunk pathogens.</title>
        <authorList>
            <person name="Lawrence D.P."/>
            <person name="Travadon R."/>
            <person name="Rolshausen P.E."/>
            <person name="Baumgartner K."/>
        </authorList>
    </citation>
    <scope>NUCLEOTIDE SEQUENCE [LARGE SCALE GENOMIC DNA]</scope>
    <source>
        <strain evidence="1">DA912</strain>
    </source>
</reference>
<comment type="caution">
    <text evidence="1">The sequence shown here is derived from an EMBL/GenBank/DDBJ whole genome shotgun (WGS) entry which is preliminary data.</text>
</comment>
<keyword evidence="1" id="KW-0456">Lyase</keyword>
<accession>A0A0G2FC11</accession>
<dbReference type="EMBL" id="LCUC01000335">
    <property type="protein sequence ID" value="KKY32177.1"/>
    <property type="molecule type" value="Genomic_DNA"/>
</dbReference>
<organism evidence="1 2">
    <name type="scientific">Diaporthe ampelina</name>
    <dbReference type="NCBI Taxonomy" id="1214573"/>
    <lineage>
        <taxon>Eukaryota</taxon>
        <taxon>Fungi</taxon>
        <taxon>Dikarya</taxon>
        <taxon>Ascomycota</taxon>
        <taxon>Pezizomycotina</taxon>
        <taxon>Sordariomycetes</taxon>
        <taxon>Sordariomycetidae</taxon>
        <taxon>Diaporthales</taxon>
        <taxon>Diaporthaceae</taxon>
        <taxon>Diaporthe</taxon>
    </lineage>
</organism>
<dbReference type="Pfam" id="PF16155">
    <property type="entry name" value="PnbB"/>
    <property type="match status" value="1"/>
</dbReference>
<protein>
    <submittedName>
        <fullName evidence="1">Putative p-hydroxylaminobenzoate lyase</fullName>
    </submittedName>
</protein>
<dbReference type="GO" id="GO:0016829">
    <property type="term" value="F:lyase activity"/>
    <property type="evidence" value="ECO:0007669"/>
    <property type="project" value="UniProtKB-KW"/>
</dbReference>
<dbReference type="AlphaFoldDB" id="A0A0G2FC11"/>
<sequence length="218" mass="23854">MPPIRSARVHIGSYPRLFWEHFHAGVLILPHRAHVAALATKVRGMADYTGGSEPLGTVHPNQEKLISHISAFLSEIENLTPGKSLEDHLNRTYGPGTPHYDALASLIRSGLDEGWVASTPIDGPRYRRSRVSPPTEATRFCSVTTVYMATVGGEEDFKGQYHAHPYGEINCVVPIDEGAELRGLNGWCRRGGVVALFFLPAGRISYDAKPEDEMPPGA</sequence>
<dbReference type="OrthoDB" id="2845956at2759"/>
<evidence type="ECO:0000313" key="1">
    <source>
        <dbReference type="EMBL" id="KKY32177.1"/>
    </source>
</evidence>
<gene>
    <name evidence="1" type="ORF">UCDDA912_g07853</name>
</gene>